<gene>
    <name evidence="3" type="primary">Bnip2</name>
    <name evidence="3" type="ORF">TNIN_4582</name>
</gene>
<name>A0A8X6X1N8_9ARAC</name>
<feature type="domain" description="CRAL-TRIO" evidence="2">
    <location>
        <begin position="226"/>
        <end position="386"/>
    </location>
</feature>
<dbReference type="InterPro" id="IPR001251">
    <property type="entry name" value="CRAL-TRIO_dom"/>
</dbReference>
<dbReference type="SUPFAM" id="SSF52087">
    <property type="entry name" value="CRAL/TRIO domain"/>
    <property type="match status" value="1"/>
</dbReference>
<evidence type="ECO:0000259" key="2">
    <source>
        <dbReference type="PROSITE" id="PS50191"/>
    </source>
</evidence>
<dbReference type="GO" id="GO:0007264">
    <property type="term" value="P:small GTPase-mediated signal transduction"/>
    <property type="evidence" value="ECO:0007669"/>
    <property type="project" value="TreeGrafter"/>
</dbReference>
<organism evidence="3 4">
    <name type="scientific">Trichonephila inaurata madagascariensis</name>
    <dbReference type="NCBI Taxonomy" id="2747483"/>
    <lineage>
        <taxon>Eukaryota</taxon>
        <taxon>Metazoa</taxon>
        <taxon>Ecdysozoa</taxon>
        <taxon>Arthropoda</taxon>
        <taxon>Chelicerata</taxon>
        <taxon>Arachnida</taxon>
        <taxon>Araneae</taxon>
        <taxon>Araneomorphae</taxon>
        <taxon>Entelegynae</taxon>
        <taxon>Araneoidea</taxon>
        <taxon>Nephilidae</taxon>
        <taxon>Trichonephila</taxon>
        <taxon>Trichonephila inaurata</taxon>
    </lineage>
</organism>
<evidence type="ECO:0000313" key="3">
    <source>
        <dbReference type="EMBL" id="GFY45275.1"/>
    </source>
</evidence>
<dbReference type="Gene3D" id="3.40.525.10">
    <property type="entry name" value="CRAL-TRIO lipid binding domain"/>
    <property type="match status" value="1"/>
</dbReference>
<dbReference type="GO" id="GO:0005737">
    <property type="term" value="C:cytoplasm"/>
    <property type="evidence" value="ECO:0007669"/>
    <property type="project" value="TreeGrafter"/>
</dbReference>
<keyword evidence="4" id="KW-1185">Reference proteome</keyword>
<protein>
    <recommendedName>
        <fullName evidence="2">CRAL-TRIO domain-containing protein</fullName>
    </recommendedName>
</protein>
<dbReference type="EMBL" id="BMAV01004738">
    <property type="protein sequence ID" value="GFY45275.1"/>
    <property type="molecule type" value="Genomic_DNA"/>
</dbReference>
<dbReference type="InterPro" id="IPR029526">
    <property type="entry name" value="PGBD"/>
</dbReference>
<dbReference type="AlphaFoldDB" id="A0A8X6X1N8"/>
<dbReference type="InterPro" id="IPR036865">
    <property type="entry name" value="CRAL-TRIO_dom_sf"/>
</dbReference>
<dbReference type="Proteomes" id="UP000886998">
    <property type="component" value="Unassembled WGS sequence"/>
</dbReference>
<comment type="caution">
    <text evidence="3">The sequence shown here is derived from an EMBL/GenBank/DDBJ whole genome shotgun (WGS) entry which is preliminary data.</text>
</comment>
<dbReference type="PROSITE" id="PS50191">
    <property type="entry name" value="CRAL_TRIO"/>
    <property type="match status" value="1"/>
</dbReference>
<feature type="compositionally biased region" description="Polar residues" evidence="1">
    <location>
        <begin position="48"/>
        <end position="64"/>
    </location>
</feature>
<proteinExistence type="predicted"/>
<sequence length="415" mass="48117">MKKILEESDDEYIDFDDEIHDPDFQDPAHNLQYSSDSDECEMDIDHNTIPQNAKNSDALSDTDTASLSSIDEMPSATASGCRPILWFHADSSFQPRMTIPVESSSLLFNLNCSATELNVFLKLFPKSLMIWISQYIKKAKYAKVNRSMKDGSKEEFECPVAMEFYNKIIGGVDLADQMANVYELDRKSCKWWKKVFFRLLMSTVVNSWIAFCELKHQKTPLLDLIVPLAEALMLSGKLNAQYQCRRGTGRPSKTSQSLLNVGDHLPVTTKTRRQYVIVTLDELVAEDYILIYLHGATERSNMPSFGWLKRCYQMIDRRLRKNLKGLYLVHPTFWLKTIVIMTRPFISSKFTRKLKFVYSLKELSNLVTLDYVCIPDKVKQLDFEKSMREYLRHMKPNNLNSNPVYLTYLDSLYRT</sequence>
<reference evidence="3" key="1">
    <citation type="submission" date="2020-08" db="EMBL/GenBank/DDBJ databases">
        <title>Multicomponent nature underlies the extraordinary mechanical properties of spider dragline silk.</title>
        <authorList>
            <person name="Kono N."/>
            <person name="Nakamura H."/>
            <person name="Mori M."/>
            <person name="Yoshida Y."/>
            <person name="Ohtoshi R."/>
            <person name="Malay A.D."/>
            <person name="Moran D.A.P."/>
            <person name="Tomita M."/>
            <person name="Numata K."/>
            <person name="Arakawa K."/>
        </authorList>
    </citation>
    <scope>NUCLEOTIDE SEQUENCE</scope>
</reference>
<dbReference type="PANTHER" id="PTHR45808:SF2">
    <property type="entry name" value="RHO GTPASE-ACTIVATING PROTEIN 68F"/>
    <property type="match status" value="1"/>
</dbReference>
<evidence type="ECO:0000256" key="1">
    <source>
        <dbReference type="SAM" id="MobiDB-lite"/>
    </source>
</evidence>
<dbReference type="OrthoDB" id="19923at2759"/>
<dbReference type="Pfam" id="PF13716">
    <property type="entry name" value="CRAL_TRIO_2"/>
    <property type="match status" value="1"/>
</dbReference>
<accession>A0A8X6X1N8</accession>
<dbReference type="PANTHER" id="PTHR45808">
    <property type="entry name" value="RHO GTPASE-ACTIVATING PROTEIN 68F"/>
    <property type="match status" value="1"/>
</dbReference>
<feature type="region of interest" description="Disordered" evidence="1">
    <location>
        <begin position="41"/>
        <end position="64"/>
    </location>
</feature>
<dbReference type="GO" id="GO:0005096">
    <property type="term" value="F:GTPase activator activity"/>
    <property type="evidence" value="ECO:0007669"/>
    <property type="project" value="TreeGrafter"/>
</dbReference>
<dbReference type="Pfam" id="PF13843">
    <property type="entry name" value="DDE_Tnp_1_7"/>
    <property type="match status" value="1"/>
</dbReference>
<evidence type="ECO:0000313" key="4">
    <source>
        <dbReference type="Proteomes" id="UP000886998"/>
    </source>
</evidence>
<dbReference type="CDD" id="cd00170">
    <property type="entry name" value="SEC14"/>
    <property type="match status" value="1"/>
</dbReference>